<evidence type="ECO:0000256" key="2">
    <source>
        <dbReference type="SAM" id="MobiDB-lite"/>
    </source>
</evidence>
<dbReference type="PANTHER" id="PTHR45615:SF80">
    <property type="entry name" value="GRIP DOMAIN-CONTAINING PROTEIN"/>
    <property type="match status" value="1"/>
</dbReference>
<dbReference type="PANTHER" id="PTHR45615">
    <property type="entry name" value="MYOSIN HEAVY CHAIN, NON-MUSCLE"/>
    <property type="match status" value="1"/>
</dbReference>
<feature type="coiled-coil region" evidence="1">
    <location>
        <begin position="929"/>
        <end position="984"/>
    </location>
</feature>
<feature type="compositionally biased region" description="Low complexity" evidence="2">
    <location>
        <begin position="1073"/>
        <end position="1087"/>
    </location>
</feature>
<feature type="coiled-coil region" evidence="1">
    <location>
        <begin position="810"/>
        <end position="851"/>
    </location>
</feature>
<protein>
    <submittedName>
        <fullName evidence="3">Uncharacterized protein</fullName>
    </submittedName>
</protein>
<feature type="coiled-coil region" evidence="1">
    <location>
        <begin position="8"/>
        <end position="117"/>
    </location>
</feature>
<evidence type="ECO:0000256" key="1">
    <source>
        <dbReference type="SAM" id="Coils"/>
    </source>
</evidence>
<accession>A0AAD2FYX6</accession>
<organism evidence="3 4">
    <name type="scientific">Cylindrotheca closterium</name>
    <dbReference type="NCBI Taxonomy" id="2856"/>
    <lineage>
        <taxon>Eukaryota</taxon>
        <taxon>Sar</taxon>
        <taxon>Stramenopiles</taxon>
        <taxon>Ochrophyta</taxon>
        <taxon>Bacillariophyta</taxon>
        <taxon>Bacillariophyceae</taxon>
        <taxon>Bacillariophycidae</taxon>
        <taxon>Bacillariales</taxon>
        <taxon>Bacillariaceae</taxon>
        <taxon>Cylindrotheca</taxon>
    </lineage>
</organism>
<keyword evidence="4" id="KW-1185">Reference proteome</keyword>
<feature type="region of interest" description="Disordered" evidence="2">
    <location>
        <begin position="775"/>
        <end position="810"/>
    </location>
</feature>
<evidence type="ECO:0000313" key="4">
    <source>
        <dbReference type="Proteomes" id="UP001295423"/>
    </source>
</evidence>
<sequence length="1188" mass="136552">MRRKDIELQELQDKCNYQSKERDDLERECDIAFKEIKQLRGIVESRFPDEVEDGLLGKIQMYAESTHHMDKLEQKLKKAKQEREEWKKQTADLQTTNQGLSHKLHKAIAAYERLKQQRNMNNKVFLELDDIVTVLNNITIESDFPIEDENDNVSMKNIRRKIQAIEGERQKYANEVRSLREETGFKDAKISSLESKFYDPSKRSDCRHFTNPTHKQHPRRVEYDDDSVSSSDSSTIEPPPISLEMYEETRREYESALQDMVKLTEELNATNATVQEYEKSSVETEKRFNELSEEYKETLLEMSNMRRDYNKVTANYDDAVLVIQEMKEKYDQRLREMTESYSYLEENYNKLKDEQADKLMKLETEVSSSERFFEEECKRLKKEHELQIESIDRQVDGLRKEHAAKIGLEKRQYEDLRLDFESVRDRQSENAGELKRLREKYEKSLKRIVQLEETLKHEKESCEQILRKSSEEAKGRYQQLQQDYNALLAAKRSAGNSEASYRQNLETQYAALEEKHRRTQAEAVVQYQDLRSSYDASLTKIGSLEKKVSELRARADFLEKNQSRPKSKYEIAFDEISNLERDLFSNAGISVTHEGSPPIGTLVGNDDAGKDKEKLKDDSSVERSIAELIGWEHISNFLQHQRRLFCVHKDVQQRQEDTVSTVQQIPSDSSSFFGSIFLEHDLDINDFKSCQAQESAGSPKNKIAEMLNALAKIKLNAVIAQIQYQAREKELKTALMQYKRSLRDMQRAKTSMNSLPSKSSIEAAAILAGKADPPVGNVIGHSADDETDSSEGQAKGPLHKGEKALGPEDLSKLNDLVAKSRKRLNQAKAKVEAAKHKAEEAQQEQLRLRSNFQSILVEFKASEANMKTQANEPNKPGVASVLPKQSFDCGVSMLTSSCASSTTSGEGRDEKVQGPNTKSSTFSNDAAEFIRLKQEYDVAMDKISSLQNDLRERETESELATQKLENREGDLRDVIQRYKDLHEEYKKFLTSDDPYSPNNAHVKLIQERDAARWKVSEVEGELRQAKVSVTSAVTKQNLAKQHLRDVIFQYKTLQREHEALVQRIEGLRVDLPSSNASSSSSRQKNSSVWRTSSSSQEEKRDTASPQAQHHLRPIVEADDRNYLSARSATHPFVNDIESVRSFGTADEHSTKSSKKKPLYKSLYKEVKKSFVKPVKPRRREVVRIDGLS</sequence>
<gene>
    <name evidence="3" type="ORF">CYCCA115_LOCUS16799</name>
</gene>
<feature type="region of interest" description="Disordered" evidence="2">
    <location>
        <begin position="1071"/>
        <end position="1114"/>
    </location>
</feature>
<dbReference type="EMBL" id="CAKOGP040001947">
    <property type="protein sequence ID" value="CAJ1957616.1"/>
    <property type="molecule type" value="Genomic_DNA"/>
</dbReference>
<dbReference type="AlphaFoldDB" id="A0AAD2FYX6"/>
<reference evidence="3" key="1">
    <citation type="submission" date="2023-08" db="EMBL/GenBank/DDBJ databases">
        <authorList>
            <person name="Audoor S."/>
            <person name="Bilcke G."/>
        </authorList>
    </citation>
    <scope>NUCLEOTIDE SEQUENCE</scope>
</reference>
<proteinExistence type="predicted"/>
<feature type="region of interest" description="Disordered" evidence="2">
    <location>
        <begin position="201"/>
        <end position="239"/>
    </location>
</feature>
<dbReference type="Proteomes" id="UP001295423">
    <property type="component" value="Unassembled WGS sequence"/>
</dbReference>
<feature type="region of interest" description="Disordered" evidence="2">
    <location>
        <begin position="898"/>
        <end position="922"/>
    </location>
</feature>
<name>A0AAD2FYX6_9STRA</name>
<evidence type="ECO:0000313" key="3">
    <source>
        <dbReference type="EMBL" id="CAJ1957616.1"/>
    </source>
</evidence>
<keyword evidence="1" id="KW-0175">Coiled coil</keyword>
<comment type="caution">
    <text evidence="3">The sequence shown here is derived from an EMBL/GenBank/DDBJ whole genome shotgun (WGS) entry which is preliminary data.</text>
</comment>
<feature type="coiled-coil region" evidence="1">
    <location>
        <begin position="243"/>
        <end position="561"/>
    </location>
</feature>
<feature type="compositionally biased region" description="Basic and acidic residues" evidence="2">
    <location>
        <begin position="799"/>
        <end position="810"/>
    </location>
</feature>
<dbReference type="Gene3D" id="1.20.120.330">
    <property type="entry name" value="Nucleotidyltransferases domain 2"/>
    <property type="match status" value="1"/>
</dbReference>
<feature type="coiled-coil region" evidence="1">
    <location>
        <begin position="155"/>
        <end position="182"/>
    </location>
</feature>